<evidence type="ECO:0000259" key="3">
    <source>
        <dbReference type="Pfam" id="PF18674"/>
    </source>
</evidence>
<keyword evidence="6" id="KW-1185">Reference proteome</keyword>
<evidence type="ECO:0000313" key="6">
    <source>
        <dbReference type="Proteomes" id="UP000002651"/>
    </source>
</evidence>
<reference evidence="5 6" key="1">
    <citation type="journal article" date="2012" name="J. Bacteriol.">
        <title>Whole-genome sequences of Bacillus subtilis and close relatives.</title>
        <authorList>
            <person name="Earl A.M."/>
            <person name="Eppinger M."/>
            <person name="Fricke W.F."/>
            <person name="Rosovitz M.J."/>
            <person name="Rasko D.A."/>
            <person name="Daugherty S."/>
            <person name="Losick R."/>
            <person name="Kolter R."/>
            <person name="Ravel J."/>
        </authorList>
    </citation>
    <scope>NUCLEOTIDE SEQUENCE [LARGE SCALE GENOMIC DNA]</scope>
    <source>
        <strain evidence="6">DSM 15029 / JCM 12233 / NBRC 101239 / NRRL B-23049 / TU-B-10</strain>
    </source>
</reference>
<dbReference type="AlphaFoldDB" id="G4P1G2"/>
<dbReference type="KEGG" id="bst:GYO_3920"/>
<dbReference type="EMBL" id="CP002905">
    <property type="protein sequence ID" value="AEP88491.1"/>
    <property type="molecule type" value="Genomic_DNA"/>
</dbReference>
<dbReference type="InterPro" id="IPR054028">
    <property type="entry name" value="TarS/TarP_linker"/>
</dbReference>
<evidence type="ECO:0000313" key="5">
    <source>
        <dbReference type="EMBL" id="AEP88491.1"/>
    </source>
</evidence>
<evidence type="ECO:0000256" key="1">
    <source>
        <dbReference type="ARBA" id="ARBA00006739"/>
    </source>
</evidence>
<dbReference type="InterPro" id="IPR001173">
    <property type="entry name" value="Glyco_trans_2-like"/>
</dbReference>
<protein>
    <submittedName>
        <fullName evidence="5">Glycosyltransferase</fullName>
        <ecNumber evidence="5">2.4.-.-</ecNumber>
    </submittedName>
</protein>
<comment type="similarity">
    <text evidence="1">Belongs to the glycosyltransferase 2 family.</text>
</comment>
<feature type="domain" description="Glycosyltransferase 2-like" evidence="2">
    <location>
        <begin position="32"/>
        <end position="158"/>
    </location>
</feature>
<organism evidence="5 6">
    <name type="scientific">Bacillus spizizenii (strain DSM 15029 / JCM 12233 / NBRC 101239 / NRRL B-23049 / TU-B-10)</name>
    <name type="common">Bacillus subtilis subsp. spizizenii</name>
    <dbReference type="NCBI Taxonomy" id="1052585"/>
    <lineage>
        <taxon>Bacteria</taxon>
        <taxon>Bacillati</taxon>
        <taxon>Bacillota</taxon>
        <taxon>Bacilli</taxon>
        <taxon>Bacillales</taxon>
        <taxon>Bacillaceae</taxon>
        <taxon>Bacillus</taxon>
    </lineage>
</organism>
<dbReference type="InterPro" id="IPR041038">
    <property type="entry name" value="TarS_C1"/>
</dbReference>
<dbReference type="PANTHER" id="PTHR22916:SF3">
    <property type="entry name" value="UDP-GLCNAC:BETAGAL BETA-1,3-N-ACETYLGLUCOSAMINYLTRANSFERASE-LIKE PROTEIN 1"/>
    <property type="match status" value="1"/>
</dbReference>
<dbReference type="Pfam" id="PF22181">
    <property type="entry name" value="TarS_linker"/>
    <property type="match status" value="1"/>
</dbReference>
<gene>
    <name evidence="5" type="ordered locus">GYO_3920</name>
</gene>
<proteinExistence type="inferred from homology"/>
<dbReference type="STRING" id="1052585.GYO_3920"/>
<dbReference type="Proteomes" id="UP000002651">
    <property type="component" value="Chromosome"/>
</dbReference>
<accession>G4P1G2</accession>
<dbReference type="EC" id="2.4.-.-" evidence="5"/>
<dbReference type="CDD" id="cd00761">
    <property type="entry name" value="Glyco_tranf_GTA_type"/>
    <property type="match status" value="1"/>
</dbReference>
<dbReference type="Pfam" id="PF18674">
    <property type="entry name" value="TarS_C1"/>
    <property type="match status" value="1"/>
</dbReference>
<evidence type="ECO:0000259" key="2">
    <source>
        <dbReference type="Pfam" id="PF00535"/>
    </source>
</evidence>
<name>G4P1G2_BACS4</name>
<dbReference type="GO" id="GO:0016758">
    <property type="term" value="F:hexosyltransferase activity"/>
    <property type="evidence" value="ECO:0007669"/>
    <property type="project" value="UniProtKB-ARBA"/>
</dbReference>
<evidence type="ECO:0000259" key="4">
    <source>
        <dbReference type="Pfam" id="PF22181"/>
    </source>
</evidence>
<sequence>MHFYTIFVHYMSFCEEIEADKDRGVMLKITAAVPTYNSEHFISRCLDSLVQQTMPNNEYEIICVDDCSQDGTVSILKKYSEQYSNITVIERKENSGGPGEPRNQAIRAANGEYIFFIDSDDYLGIEAFERMYQFAQQHDSDIVLGKMVGVNGRAVPQAIFKETKPEADLVKSPLVYSIGPTKLFKVSLLRKHDIYFPSNIQATEDQVFVMKAYIKADKISVLADYDYYYAVQHDGEHMTFAYVAPQNYYGAMKVIIDMICESRLSHTGKMKFMAKFINRHFDFSRTTDFTVTIESEQEQQIWMTELHRFVEQNIPQEIDKLVHSHTRLKLYFVRQNDLKGLKQFEADKENMTQFTSVENGHIIANYPSLMPYQLTENERIIDDRNKISHYVSKFQMKNDTFSLKGSVTHTALQPEQQAMQTLLGIWVHRERKTEKIISPVYSKDGEFEFLTKFTDLAVHEEDIGVWDFFIESEIDGYKKRARIGSSREPYPYSKHAKYIGNNGKYAFSARPYFTKTYGNLSVDIRKQEVLKVEFKNNDSDLTFVFPGSQLFFPKQSLLLLECNNQEFLIPIKNQISSVDGTVIQVDRNLVEQKFAPAHLKNMNIVLSINSYKTTLVPKKDVSVYFCSKNIEKKLWCFKIKKKVDLFIQSDQSKFYLTAR</sequence>
<dbReference type="HOGENOM" id="CLU_018620_2_0_9"/>
<dbReference type="Pfam" id="PF00535">
    <property type="entry name" value="Glycos_transf_2"/>
    <property type="match status" value="1"/>
</dbReference>
<keyword evidence="5" id="KW-0328">Glycosyltransferase</keyword>
<keyword evidence="5" id="KW-0808">Transferase</keyword>
<dbReference type="InterPro" id="IPR029044">
    <property type="entry name" value="Nucleotide-diphossugar_trans"/>
</dbReference>
<dbReference type="SUPFAM" id="SSF53448">
    <property type="entry name" value="Nucleotide-diphospho-sugar transferases"/>
    <property type="match status" value="1"/>
</dbReference>
<dbReference type="PANTHER" id="PTHR22916">
    <property type="entry name" value="GLYCOSYLTRANSFERASE"/>
    <property type="match status" value="1"/>
</dbReference>
<dbReference type="Gene3D" id="3.90.550.10">
    <property type="entry name" value="Spore Coat Polysaccharide Biosynthesis Protein SpsA, Chain A"/>
    <property type="match status" value="1"/>
</dbReference>
<feature type="domain" description="TarS C-terminal" evidence="3">
    <location>
        <begin position="390"/>
        <end position="523"/>
    </location>
</feature>
<feature type="domain" description="TarS/TarP linker" evidence="4">
    <location>
        <begin position="245"/>
        <end position="344"/>
    </location>
</feature>